<keyword evidence="5" id="KW-0378">Hydrolase</keyword>
<dbReference type="Pfam" id="PF02517">
    <property type="entry name" value="Rce1-like"/>
    <property type="match status" value="1"/>
</dbReference>
<evidence type="ECO:0000256" key="7">
    <source>
        <dbReference type="ARBA" id="ARBA00022989"/>
    </source>
</evidence>
<feature type="transmembrane region" description="Helical" evidence="11">
    <location>
        <begin position="252"/>
        <end position="270"/>
    </location>
</feature>
<dbReference type="PANTHER" id="PTHR13046">
    <property type="entry name" value="PROTEASE U48 CAAX PRENYL PROTEASE RCE1"/>
    <property type="match status" value="1"/>
</dbReference>
<dbReference type="InterPro" id="IPR039731">
    <property type="entry name" value="Rce1"/>
</dbReference>
<evidence type="ECO:0000256" key="4">
    <source>
        <dbReference type="ARBA" id="ARBA00022692"/>
    </source>
</evidence>
<comment type="catalytic activity">
    <reaction evidence="9">
        <text>Hydrolyzes the peptide bond -P2-(S-farnesyl or geranylgeranyl)C-P1'-P2'-P3'-COOH where P1' and P2' are amino acids with aliphatic sidechains and P3' is any C-terminal residue.</text>
        <dbReference type="EC" id="3.4.26.1"/>
    </reaction>
</comment>
<evidence type="ECO:0000313" key="14">
    <source>
        <dbReference type="Proteomes" id="UP000292447"/>
    </source>
</evidence>
<evidence type="ECO:0000256" key="11">
    <source>
        <dbReference type="SAM" id="Phobius"/>
    </source>
</evidence>
<comment type="similarity">
    <text evidence="2">Belongs to the peptidase U48 family.</text>
</comment>
<dbReference type="GO" id="GO:0005789">
    <property type="term" value="C:endoplasmic reticulum membrane"/>
    <property type="evidence" value="ECO:0007669"/>
    <property type="project" value="UniProtKB-SubCell"/>
</dbReference>
<evidence type="ECO:0000256" key="8">
    <source>
        <dbReference type="ARBA" id="ARBA00023136"/>
    </source>
</evidence>
<dbReference type="Proteomes" id="UP000292447">
    <property type="component" value="Chromosome II"/>
</dbReference>
<evidence type="ECO:0000256" key="9">
    <source>
        <dbReference type="ARBA" id="ARBA00047280"/>
    </source>
</evidence>
<feature type="transmembrane region" description="Helical" evidence="11">
    <location>
        <begin position="166"/>
        <end position="186"/>
    </location>
</feature>
<feature type="transmembrane region" description="Helical" evidence="11">
    <location>
        <begin position="92"/>
        <end position="115"/>
    </location>
</feature>
<keyword evidence="8 11" id="KW-0472">Membrane</keyword>
<feature type="transmembrane region" description="Helical" evidence="11">
    <location>
        <begin position="42"/>
        <end position="66"/>
    </location>
</feature>
<proteinExistence type="inferred from homology"/>
<evidence type="ECO:0000256" key="6">
    <source>
        <dbReference type="ARBA" id="ARBA00022824"/>
    </source>
</evidence>
<keyword evidence="4 11" id="KW-0812">Transmembrane</keyword>
<organism evidence="13 14">
    <name type="scientific">Metschnikowia aff. pulcherrima</name>
    <dbReference type="NCBI Taxonomy" id="2163413"/>
    <lineage>
        <taxon>Eukaryota</taxon>
        <taxon>Fungi</taxon>
        <taxon>Dikarya</taxon>
        <taxon>Ascomycota</taxon>
        <taxon>Saccharomycotina</taxon>
        <taxon>Pichiomycetes</taxon>
        <taxon>Metschnikowiaceae</taxon>
        <taxon>Metschnikowia</taxon>
    </lineage>
</organism>
<comment type="subcellular location">
    <subcellularLocation>
        <location evidence="1">Endoplasmic reticulum membrane</location>
        <topology evidence="1">Multi-pass membrane protein</topology>
    </subcellularLocation>
</comment>
<keyword evidence="7 11" id="KW-1133">Transmembrane helix</keyword>
<protein>
    <recommendedName>
        <fullName evidence="10">intramembrane prenyl-peptidase Rce1</fullName>
        <ecNumber evidence="10">3.4.26.1</ecNumber>
    </recommendedName>
</protein>
<dbReference type="PANTHER" id="PTHR13046:SF0">
    <property type="entry name" value="CAAX PRENYL PROTEASE 2"/>
    <property type="match status" value="1"/>
</dbReference>
<evidence type="ECO:0000256" key="3">
    <source>
        <dbReference type="ARBA" id="ARBA00022670"/>
    </source>
</evidence>
<dbReference type="STRING" id="2163413.A0A4P6XKM1"/>
<dbReference type="EMBL" id="CP034457">
    <property type="protein sequence ID" value="QBM87269.1"/>
    <property type="molecule type" value="Genomic_DNA"/>
</dbReference>
<feature type="domain" description="CAAX prenyl protease 2/Lysostaphin resistance protein A-like" evidence="12">
    <location>
        <begin position="131"/>
        <end position="238"/>
    </location>
</feature>
<keyword evidence="6" id="KW-0256">Endoplasmic reticulum</keyword>
<reference evidence="14" key="1">
    <citation type="submission" date="2019-03" db="EMBL/GenBank/DDBJ databases">
        <title>Snf2 controls pulcherriminic acid biosynthesis and connects pigmentation and antifungal activity of the yeast Metschnikowia pulcherrima.</title>
        <authorList>
            <person name="Gore-Lloyd D."/>
            <person name="Sumann I."/>
            <person name="Brachmann A.O."/>
            <person name="Schneeberger K."/>
            <person name="Ortiz-Merino R.A."/>
            <person name="Moreno-Beltran M."/>
            <person name="Schlaefli M."/>
            <person name="Kirner P."/>
            <person name="Santos Kron A."/>
            <person name="Wolfe K.H."/>
            <person name="Piel J."/>
            <person name="Ahrens C.H."/>
            <person name="Henk D."/>
            <person name="Freimoser F.M."/>
        </authorList>
    </citation>
    <scope>NUCLEOTIDE SEQUENCE [LARGE SCALE GENOMIC DNA]</scope>
    <source>
        <strain evidence="14">APC 1.2</strain>
    </source>
</reference>
<dbReference type="GO" id="GO:0071586">
    <property type="term" value="P:CAAX-box protein processing"/>
    <property type="evidence" value="ECO:0007669"/>
    <property type="project" value="InterPro"/>
</dbReference>
<sequence length="271" mass="30545">MIVALFSGALVSSSYVAAIKIAVPKHVTQLERNNPEVIKFRVRRVLGLCLFLVFIVPLISVGLGGAPNVKSAIRQMGLLPGFTKSHAISIDLLNIAWAQLKIASLYMGPIFAYIYTEAHYWRADLRQNFATLTGLRDHVFAPITEEFVYRAALLVILEPVLLERSLIYYSPLFFGLAHVHHGFTLYKHEKVPFESAAAASGFQFVYTTLFGILANTFYVKSNYNLWCPIVVHATCNLLGFPSFDVKDTHPRFFYFYCGLLILGIVTFWKLL</sequence>
<accession>A0A4P6XKM1</accession>
<evidence type="ECO:0000313" key="13">
    <source>
        <dbReference type="EMBL" id="QBM87269.1"/>
    </source>
</evidence>
<dbReference type="EC" id="3.4.26.1" evidence="10"/>
<evidence type="ECO:0000256" key="10">
    <source>
        <dbReference type="ARBA" id="ARBA00049729"/>
    </source>
</evidence>
<dbReference type="GO" id="GO:0004222">
    <property type="term" value="F:metalloendopeptidase activity"/>
    <property type="evidence" value="ECO:0007669"/>
    <property type="project" value="InterPro"/>
</dbReference>
<gene>
    <name evidence="13" type="primary">MPUL0B04690</name>
    <name evidence="13" type="ORF">METSCH_B04690</name>
</gene>
<dbReference type="AlphaFoldDB" id="A0A4P6XKM1"/>
<feature type="transmembrane region" description="Helical" evidence="11">
    <location>
        <begin position="198"/>
        <end position="217"/>
    </location>
</feature>
<evidence type="ECO:0000256" key="5">
    <source>
        <dbReference type="ARBA" id="ARBA00022801"/>
    </source>
</evidence>
<evidence type="ECO:0000259" key="12">
    <source>
        <dbReference type="Pfam" id="PF02517"/>
    </source>
</evidence>
<dbReference type="InterPro" id="IPR003675">
    <property type="entry name" value="Rce1/LyrA-like_dom"/>
</dbReference>
<evidence type="ECO:0000256" key="2">
    <source>
        <dbReference type="ARBA" id="ARBA00006897"/>
    </source>
</evidence>
<name>A0A4P6XKM1_9ASCO</name>
<evidence type="ECO:0000256" key="1">
    <source>
        <dbReference type="ARBA" id="ARBA00004477"/>
    </source>
</evidence>
<keyword evidence="14" id="KW-1185">Reference proteome</keyword>
<keyword evidence="3" id="KW-0645">Protease</keyword>